<evidence type="ECO:0000256" key="22">
    <source>
        <dbReference type="ARBA" id="ARBA00047363"/>
    </source>
</evidence>
<comment type="catalytic activity">
    <reaction evidence="40">
        <text>1,2-dihexadecanoyl-sn-glycero-3-phosphocholine + 2 H2O = sn-glycerol 3-phosphocholine + 2 hexadecanoate + 2 H(+)</text>
        <dbReference type="Rhea" id="RHEA:40975"/>
        <dbReference type="ChEBI" id="CHEBI:7896"/>
        <dbReference type="ChEBI" id="CHEBI:15377"/>
        <dbReference type="ChEBI" id="CHEBI:15378"/>
        <dbReference type="ChEBI" id="CHEBI:16870"/>
        <dbReference type="ChEBI" id="CHEBI:72999"/>
    </reaction>
    <physiologicalReaction direction="left-to-right" evidence="40">
        <dbReference type="Rhea" id="RHEA:40976"/>
    </physiologicalReaction>
</comment>
<evidence type="ECO:0000256" key="4">
    <source>
        <dbReference type="ARBA" id="ARBA00022475"/>
    </source>
</evidence>
<comment type="catalytic activity">
    <reaction evidence="25">
        <text>2,3-di-(9Z)-octadecenoyl-sn-glycerol + H2O = 3-(9Z-octadecenoyl)-sn-glycerol + (9Z)-octadecenoate + H(+)</text>
        <dbReference type="Rhea" id="RHEA:42604"/>
        <dbReference type="ChEBI" id="CHEBI:15377"/>
        <dbReference type="ChEBI" id="CHEBI:15378"/>
        <dbReference type="ChEBI" id="CHEBI:30823"/>
        <dbReference type="ChEBI" id="CHEBI:75824"/>
        <dbReference type="ChEBI" id="CHEBI:75938"/>
    </reaction>
    <physiologicalReaction direction="left-to-right" evidence="25">
        <dbReference type="Rhea" id="RHEA:42605"/>
    </physiologicalReaction>
</comment>
<evidence type="ECO:0000256" key="3">
    <source>
        <dbReference type="ARBA" id="ARBA00015133"/>
    </source>
</evidence>
<comment type="catalytic activity">
    <reaction evidence="39">
        <text>1-hexadecanoyl-2-(9Z)-octadecenoyl-3-octadecanoyl-sn-glycerol + H2O = 1-hexadecanoyl-3-octadecanoyl-sn-glycerol + (9Z)-octadecenoate + H(+)</text>
        <dbReference type="Rhea" id="RHEA:41103"/>
        <dbReference type="ChEBI" id="CHEBI:15377"/>
        <dbReference type="ChEBI" id="CHEBI:15378"/>
        <dbReference type="ChEBI" id="CHEBI:30823"/>
        <dbReference type="ChEBI" id="CHEBI:77623"/>
        <dbReference type="ChEBI" id="CHEBI:77624"/>
    </reaction>
    <physiologicalReaction direction="left-to-right" evidence="39">
        <dbReference type="Rhea" id="RHEA:41104"/>
    </physiologicalReaction>
</comment>
<evidence type="ECO:0000256" key="1">
    <source>
        <dbReference type="ARBA" id="ARBA00004247"/>
    </source>
</evidence>
<evidence type="ECO:0000256" key="30">
    <source>
        <dbReference type="ARBA" id="ARBA00048362"/>
    </source>
</evidence>
<evidence type="ECO:0000256" key="14">
    <source>
        <dbReference type="ARBA" id="ARBA00023408"/>
    </source>
</evidence>
<dbReference type="GO" id="GO:0004622">
    <property type="term" value="F:phosphatidylcholine lysophospholipase activity"/>
    <property type="evidence" value="ECO:0007669"/>
    <property type="project" value="UniProtKB-EC"/>
</dbReference>
<comment type="catalytic activity">
    <reaction evidence="23">
        <text>1-(9Z-octadecenoyl)-glycerol + H2O = glycerol + (9Z)-octadecenoate + H(+)</text>
        <dbReference type="Rhea" id="RHEA:38487"/>
        <dbReference type="ChEBI" id="CHEBI:15377"/>
        <dbReference type="ChEBI" id="CHEBI:15378"/>
        <dbReference type="ChEBI" id="CHEBI:17754"/>
        <dbReference type="ChEBI" id="CHEBI:30823"/>
        <dbReference type="ChEBI" id="CHEBI:75342"/>
    </reaction>
    <physiologicalReaction direction="left-to-right" evidence="23">
        <dbReference type="Rhea" id="RHEA:38488"/>
    </physiologicalReaction>
</comment>
<evidence type="ECO:0000256" key="19">
    <source>
        <dbReference type="ARBA" id="ARBA00033022"/>
    </source>
</evidence>
<evidence type="ECO:0000313" key="44">
    <source>
        <dbReference type="Proteomes" id="UP000051574"/>
    </source>
</evidence>
<proteinExistence type="inferred from homology"/>
<evidence type="ECO:0000256" key="37">
    <source>
        <dbReference type="ARBA" id="ARBA00048869"/>
    </source>
</evidence>
<dbReference type="InterPro" id="IPR035547">
    <property type="entry name" value="Phospholipase_B"/>
</dbReference>
<evidence type="ECO:0000256" key="42">
    <source>
        <dbReference type="ARBA" id="ARBA00049461"/>
    </source>
</evidence>
<comment type="similarity">
    <text evidence="2">Belongs to the 'GDSL' lipolytic enzyme family. Phospholipase B1 subfamily.</text>
</comment>
<evidence type="ECO:0000256" key="13">
    <source>
        <dbReference type="ARBA" id="ARBA00023369"/>
    </source>
</evidence>
<evidence type="ECO:0000256" key="41">
    <source>
        <dbReference type="ARBA" id="ARBA00049372"/>
    </source>
</evidence>
<dbReference type="PANTHER" id="PTHR21325">
    <property type="entry name" value="PHOSPHOLIPASE B, PLB1"/>
    <property type="match status" value="1"/>
</dbReference>
<gene>
    <name evidence="43" type="ORF">AMK59_3926</name>
</gene>
<dbReference type="InterPro" id="IPR036514">
    <property type="entry name" value="SGNH_hydro_sf"/>
</dbReference>
<keyword evidence="44" id="KW-1185">Reference proteome</keyword>
<comment type="catalytic activity">
    <reaction evidence="22">
        <text>1,3-dihexadecanoyl-2-(9Z-octadecenoyl)glycerol + H2O = 1-hexadecanoyl-2-(9Z-octadecenoyl)-glycerol + hexadecanoate + H(+)</text>
        <dbReference type="Rhea" id="RHEA:40979"/>
        <dbReference type="ChEBI" id="CHEBI:7896"/>
        <dbReference type="ChEBI" id="CHEBI:15377"/>
        <dbReference type="ChEBI" id="CHEBI:15378"/>
        <dbReference type="ChEBI" id="CHEBI:75585"/>
        <dbReference type="ChEBI" id="CHEBI:75688"/>
    </reaction>
    <physiologicalReaction direction="left-to-right" evidence="22">
        <dbReference type="Rhea" id="RHEA:40980"/>
    </physiologicalReaction>
</comment>
<comment type="catalytic activity">
    <reaction evidence="42">
        <text>2-(9Z-octadecenoyl)-glycerol + H2O = glycerol + (9Z)-octadecenoate + H(+)</text>
        <dbReference type="Rhea" id="RHEA:38491"/>
        <dbReference type="ChEBI" id="CHEBI:15377"/>
        <dbReference type="ChEBI" id="CHEBI:15378"/>
        <dbReference type="ChEBI" id="CHEBI:17754"/>
        <dbReference type="ChEBI" id="CHEBI:30823"/>
        <dbReference type="ChEBI" id="CHEBI:73990"/>
    </reaction>
    <physiologicalReaction direction="left-to-right" evidence="42">
        <dbReference type="Rhea" id="RHEA:38492"/>
    </physiologicalReaction>
</comment>
<comment type="catalytic activity">
    <reaction evidence="21">
        <text>1-hexadecanoyl-2-(9Z)-octadecenoyl-3-octadecanoyl-sn-glycerol + H2O = 2-(9Z-octadecenoyl)-3-octadecanoyl-sn-glycerol + hexadecanoate + H(+)</text>
        <dbReference type="Rhea" id="RHEA:41107"/>
        <dbReference type="ChEBI" id="CHEBI:7896"/>
        <dbReference type="ChEBI" id="CHEBI:15377"/>
        <dbReference type="ChEBI" id="CHEBI:15378"/>
        <dbReference type="ChEBI" id="CHEBI:75558"/>
        <dbReference type="ChEBI" id="CHEBI:77623"/>
    </reaction>
    <physiologicalReaction direction="left-to-right" evidence="21">
        <dbReference type="Rhea" id="RHEA:41108"/>
    </physiologicalReaction>
</comment>
<evidence type="ECO:0000256" key="17">
    <source>
        <dbReference type="ARBA" id="ARBA00031182"/>
    </source>
</evidence>
<comment type="catalytic activity">
    <reaction evidence="26">
        <text>1-hexadecanoyl-2-(9Z-octadecenoyl)-sn-glycero-3-phospho-(1'-sn-glycerol) + H2O = 1-hexadecanoyl-sn-glycero-3-phospho-(1'-sn-glycerol) + (9Z)-octadecenoate + H(+)</text>
        <dbReference type="Rhea" id="RHEA:40919"/>
        <dbReference type="ChEBI" id="CHEBI:15377"/>
        <dbReference type="ChEBI" id="CHEBI:15378"/>
        <dbReference type="ChEBI" id="CHEBI:30823"/>
        <dbReference type="ChEBI" id="CHEBI:72841"/>
        <dbReference type="ChEBI" id="CHEBI:75158"/>
    </reaction>
    <physiologicalReaction direction="left-to-right" evidence="26">
        <dbReference type="Rhea" id="RHEA:40920"/>
    </physiologicalReaction>
</comment>
<dbReference type="CDD" id="cd01824">
    <property type="entry name" value="Phospholipase_B_like"/>
    <property type="match status" value="1"/>
</dbReference>
<keyword evidence="7" id="KW-0677">Repeat</keyword>
<comment type="catalytic activity">
    <reaction evidence="28">
        <text>1,2-di-(9Z-octadecenoyl)-sn-glycero-3-phosphocholine + H2O = 1-(9Z-octadecenoyl)-sn-glycero-3-phosphocholine + (9Z)-octadecenoate + H(+)</text>
        <dbReference type="Rhea" id="RHEA:40923"/>
        <dbReference type="ChEBI" id="CHEBI:15377"/>
        <dbReference type="ChEBI" id="CHEBI:15378"/>
        <dbReference type="ChEBI" id="CHEBI:28610"/>
        <dbReference type="ChEBI" id="CHEBI:30823"/>
        <dbReference type="ChEBI" id="CHEBI:74669"/>
    </reaction>
    <physiologicalReaction direction="left-to-right" evidence="28">
        <dbReference type="Rhea" id="RHEA:40924"/>
    </physiologicalReaction>
</comment>
<evidence type="ECO:0000256" key="8">
    <source>
        <dbReference type="ARBA" id="ARBA00022801"/>
    </source>
</evidence>
<dbReference type="PANTHER" id="PTHR21325:SF31">
    <property type="entry name" value="GH22081P-RELATED"/>
    <property type="match status" value="1"/>
</dbReference>
<reference evidence="43 44" key="1">
    <citation type="submission" date="2015-09" db="EMBL/GenBank/DDBJ databases">
        <title>Draft genome of the scarab beetle Oryctes borbonicus.</title>
        <authorList>
            <person name="Meyer J.M."/>
            <person name="Markov G.V."/>
            <person name="Baskaran P."/>
            <person name="Herrmann M."/>
            <person name="Sommer R.J."/>
            <person name="Roedelsperger C."/>
        </authorList>
    </citation>
    <scope>NUCLEOTIDE SEQUENCE [LARGE SCALE GENOMIC DNA]</scope>
    <source>
        <strain evidence="43">OB123</strain>
        <tissue evidence="43">Whole animal</tissue>
    </source>
</reference>
<comment type="catalytic activity">
    <reaction evidence="24">
        <text>1-hexadecanoyl-2-(9Z)-octadecenoyl-3-octadecanoyl-sn-glycerol + H2O = 1-hexadecanoyl-2-(9Z-octadecenoyl)-sn-glycerol + octadecanoate + H(+)</text>
        <dbReference type="Rhea" id="RHEA:41111"/>
        <dbReference type="ChEBI" id="CHEBI:15377"/>
        <dbReference type="ChEBI" id="CHEBI:15378"/>
        <dbReference type="ChEBI" id="CHEBI:25629"/>
        <dbReference type="ChEBI" id="CHEBI:75466"/>
        <dbReference type="ChEBI" id="CHEBI:77623"/>
    </reaction>
    <physiologicalReaction direction="left-to-right" evidence="24">
        <dbReference type="Rhea" id="RHEA:41112"/>
    </physiologicalReaction>
</comment>
<comment type="catalytic activity">
    <reaction evidence="31">
        <text>1-octadecanoyl-2-(9Z,12Z)-octadecadienoyl-sn-glycerol + H2O = 1-octadecanoyl-sn-glycerol + (9Z,12Z)-octadecadienoate + H(+)</text>
        <dbReference type="Rhea" id="RHEA:40927"/>
        <dbReference type="ChEBI" id="CHEBI:15377"/>
        <dbReference type="ChEBI" id="CHEBI:15378"/>
        <dbReference type="ChEBI" id="CHEBI:30245"/>
        <dbReference type="ChEBI" id="CHEBI:75550"/>
        <dbReference type="ChEBI" id="CHEBI:77097"/>
    </reaction>
    <physiologicalReaction direction="left-to-right" evidence="31">
        <dbReference type="Rhea" id="RHEA:40928"/>
    </physiologicalReaction>
</comment>
<evidence type="ECO:0000256" key="40">
    <source>
        <dbReference type="ARBA" id="ARBA00049363"/>
    </source>
</evidence>
<comment type="catalytic activity">
    <reaction evidence="15">
        <text>a 1,2-diacyl-sn-glycero-3-phosphocholine + H2O = a 1-acyl-sn-glycero-3-phosphocholine + a fatty acid + H(+)</text>
        <dbReference type="Rhea" id="RHEA:15801"/>
        <dbReference type="ChEBI" id="CHEBI:15377"/>
        <dbReference type="ChEBI" id="CHEBI:15378"/>
        <dbReference type="ChEBI" id="CHEBI:28868"/>
        <dbReference type="ChEBI" id="CHEBI:57643"/>
        <dbReference type="ChEBI" id="CHEBI:58168"/>
        <dbReference type="EC" id="3.1.1.4"/>
    </reaction>
    <physiologicalReaction direction="left-to-right" evidence="15">
        <dbReference type="Rhea" id="RHEA:15802"/>
    </physiologicalReaction>
</comment>
<evidence type="ECO:0000256" key="15">
    <source>
        <dbReference type="ARBA" id="ARBA00023422"/>
    </source>
</evidence>
<comment type="catalytic activity">
    <reaction evidence="30">
        <text>1-hexadecanoyl-2-(9Z,12Z-octadecadienoyl)-sn-glycero-3-phosphocholine + H2O = 2-(9Z,12Z-octadecadienoyl)-sn-glycero-3-phosphocholine + hexadecanoate + H(+)</text>
        <dbReference type="Rhea" id="RHEA:40971"/>
        <dbReference type="ChEBI" id="CHEBI:7896"/>
        <dbReference type="ChEBI" id="CHEBI:15377"/>
        <dbReference type="ChEBI" id="CHEBI:15378"/>
        <dbReference type="ChEBI" id="CHEBI:73002"/>
        <dbReference type="ChEBI" id="CHEBI:76084"/>
    </reaction>
    <physiologicalReaction direction="left-to-right" evidence="30">
        <dbReference type="Rhea" id="RHEA:40972"/>
    </physiologicalReaction>
</comment>
<comment type="catalytic activity">
    <reaction evidence="29">
        <text>1,2-dihexadecanoyl-sn-glycero-3-phosphocholine + H2O = 1-hexadecanoyl-sn-glycero-3-phosphocholine + hexadecanoate + H(+)</text>
        <dbReference type="Rhea" id="RHEA:41223"/>
        <dbReference type="ChEBI" id="CHEBI:7896"/>
        <dbReference type="ChEBI" id="CHEBI:15377"/>
        <dbReference type="ChEBI" id="CHEBI:15378"/>
        <dbReference type="ChEBI" id="CHEBI:72998"/>
        <dbReference type="ChEBI" id="CHEBI:72999"/>
    </reaction>
    <physiologicalReaction direction="left-to-right" evidence="29">
        <dbReference type="Rhea" id="RHEA:41224"/>
    </physiologicalReaction>
</comment>
<evidence type="ECO:0000256" key="12">
    <source>
        <dbReference type="ARBA" id="ARBA00023180"/>
    </source>
</evidence>
<dbReference type="InterPro" id="IPR038885">
    <property type="entry name" value="PLB1"/>
</dbReference>
<feature type="non-terminal residue" evidence="43">
    <location>
        <position position="384"/>
    </location>
</feature>
<evidence type="ECO:0000256" key="25">
    <source>
        <dbReference type="ARBA" id="ARBA00048011"/>
    </source>
</evidence>
<comment type="catalytic activity">
    <reaction evidence="33">
        <text>a 1-acyl-sn-glycero-3-phosphocholine + H2O = sn-glycerol 3-phosphocholine + a fatty acid + H(+)</text>
        <dbReference type="Rhea" id="RHEA:15177"/>
        <dbReference type="ChEBI" id="CHEBI:15377"/>
        <dbReference type="ChEBI" id="CHEBI:15378"/>
        <dbReference type="ChEBI" id="CHEBI:16870"/>
        <dbReference type="ChEBI" id="CHEBI:28868"/>
        <dbReference type="ChEBI" id="CHEBI:58168"/>
        <dbReference type="EC" id="3.1.1.5"/>
    </reaction>
    <physiologicalReaction direction="left-to-right" evidence="33">
        <dbReference type="Rhea" id="RHEA:15178"/>
    </physiologicalReaction>
</comment>
<evidence type="ECO:0000256" key="27">
    <source>
        <dbReference type="ARBA" id="ARBA00048049"/>
    </source>
</evidence>
<keyword evidence="12" id="KW-0325">Glycoprotein</keyword>
<evidence type="ECO:0000256" key="38">
    <source>
        <dbReference type="ARBA" id="ARBA00048872"/>
    </source>
</evidence>
<dbReference type="EMBL" id="LJIG01009809">
    <property type="protein sequence ID" value="KRT82337.1"/>
    <property type="molecule type" value="Genomic_DNA"/>
</dbReference>
<keyword evidence="9" id="KW-1133">Transmembrane helix</keyword>
<keyword evidence="4" id="KW-1003">Cell membrane</keyword>
<accession>A0A0T6B4Y8</accession>
<dbReference type="InterPro" id="IPR001087">
    <property type="entry name" value="GDSL"/>
</dbReference>
<evidence type="ECO:0000256" key="34">
    <source>
        <dbReference type="ARBA" id="ARBA00048613"/>
    </source>
</evidence>
<dbReference type="SUPFAM" id="SSF52266">
    <property type="entry name" value="SGNH hydrolase"/>
    <property type="match status" value="2"/>
</dbReference>
<comment type="catalytic activity">
    <reaction evidence="14">
        <text>1-hexadecanoyl-2-(9Z,12Z-octadecadienoyl)-sn-glycero-3-phosphocholine + H2O = (9Z,12Z)-octadecadienoate + 1-hexadecanoyl-sn-glycero-3-phosphocholine + H(+)</text>
        <dbReference type="Rhea" id="RHEA:40811"/>
        <dbReference type="ChEBI" id="CHEBI:15377"/>
        <dbReference type="ChEBI" id="CHEBI:15378"/>
        <dbReference type="ChEBI" id="CHEBI:30245"/>
        <dbReference type="ChEBI" id="CHEBI:72998"/>
        <dbReference type="ChEBI" id="CHEBI:73002"/>
    </reaction>
    <physiologicalReaction direction="left-to-right" evidence="14">
        <dbReference type="Rhea" id="RHEA:40812"/>
    </physiologicalReaction>
</comment>
<comment type="catalytic activity">
    <reaction evidence="32">
        <text>1,2,3-tri-(9Z-octadecenoyl)-glycerol + H2O = di-(9Z)-octadecenoylglycerol + (9Z)-octadecenoate + H(+)</text>
        <dbReference type="Rhea" id="RHEA:38575"/>
        <dbReference type="ChEBI" id="CHEBI:15377"/>
        <dbReference type="ChEBI" id="CHEBI:15378"/>
        <dbReference type="ChEBI" id="CHEBI:30823"/>
        <dbReference type="ChEBI" id="CHEBI:53753"/>
        <dbReference type="ChEBI" id="CHEBI:75945"/>
    </reaction>
    <physiologicalReaction direction="left-to-right" evidence="32">
        <dbReference type="Rhea" id="RHEA:38576"/>
    </physiologicalReaction>
</comment>
<protein>
    <recommendedName>
        <fullName evidence="3">Phospholipase B1, membrane-associated</fullName>
    </recommendedName>
    <alternativeName>
        <fullName evidence="16">Lysophospholipase</fullName>
    </alternativeName>
    <alternativeName>
        <fullName evidence="17">Phospholipase A2</fullName>
    </alternativeName>
    <alternativeName>
        <fullName evidence="19">Phospholipase B/lipase</fullName>
    </alternativeName>
    <alternativeName>
        <fullName evidence="18">Triacylglycerol lipase</fullName>
    </alternativeName>
</protein>
<keyword evidence="6" id="KW-0732">Signal</keyword>
<evidence type="ECO:0000313" key="43">
    <source>
        <dbReference type="EMBL" id="KRT82337.1"/>
    </source>
</evidence>
<dbReference type="FunFam" id="3.40.50.1110:FF:000005">
    <property type="entry name" value="Phospholipase B1"/>
    <property type="match status" value="1"/>
</dbReference>
<comment type="subcellular location">
    <subcellularLocation>
        <location evidence="1">Apical cell membrane</location>
        <topology evidence="1">Single-pass type I membrane protein</topology>
    </subcellularLocation>
</comment>
<evidence type="ECO:0000256" key="28">
    <source>
        <dbReference type="ARBA" id="ARBA00048058"/>
    </source>
</evidence>
<comment type="catalytic activity">
    <reaction evidence="36">
        <text>1-hexadecanoyl-2-(9Z-octadecenoyl)-sn-glycero-3-phosphocholine + H2O = 1-hexadecanoyl-sn-glycero-3-phosphocholine + (9Z)-octadecenoate + H(+)</text>
        <dbReference type="Rhea" id="RHEA:38779"/>
        <dbReference type="ChEBI" id="CHEBI:15377"/>
        <dbReference type="ChEBI" id="CHEBI:15378"/>
        <dbReference type="ChEBI" id="CHEBI:30823"/>
        <dbReference type="ChEBI" id="CHEBI:72998"/>
        <dbReference type="ChEBI" id="CHEBI:73001"/>
    </reaction>
    <physiologicalReaction direction="left-to-right" evidence="36">
        <dbReference type="Rhea" id="RHEA:38780"/>
    </physiologicalReaction>
</comment>
<comment type="catalytic activity">
    <reaction evidence="35">
        <text>1-hexadecanoyl-sn-glycero-3-phosphocholine + H2O = sn-glycerol 3-phosphocholine + hexadecanoate + H(+)</text>
        <dbReference type="Rhea" id="RHEA:40435"/>
        <dbReference type="ChEBI" id="CHEBI:7896"/>
        <dbReference type="ChEBI" id="CHEBI:15377"/>
        <dbReference type="ChEBI" id="CHEBI:15378"/>
        <dbReference type="ChEBI" id="CHEBI:16870"/>
        <dbReference type="ChEBI" id="CHEBI:72998"/>
    </reaction>
    <physiologicalReaction direction="left-to-right" evidence="35">
        <dbReference type="Rhea" id="RHEA:40436"/>
    </physiologicalReaction>
</comment>
<evidence type="ECO:0000256" key="35">
    <source>
        <dbReference type="ARBA" id="ARBA00048656"/>
    </source>
</evidence>
<dbReference type="GO" id="GO:0004806">
    <property type="term" value="F:triacylglycerol lipase activity"/>
    <property type="evidence" value="ECO:0007669"/>
    <property type="project" value="UniProtKB-EC"/>
</dbReference>
<dbReference type="Pfam" id="PF00657">
    <property type="entry name" value="Lipase_GDSL"/>
    <property type="match status" value="1"/>
</dbReference>
<comment type="catalytic activity">
    <reaction evidence="34">
        <text>1-hexadecanoyl-2-(9Z-octadecenoyl)-sn-glycero-3-phosphoethanolamine + H2O = 1-hexadecanoyl-sn-glycero-3-phosphoethanolamine + (9Z)-octadecenoate + H(+)</text>
        <dbReference type="Rhea" id="RHEA:40911"/>
        <dbReference type="ChEBI" id="CHEBI:15377"/>
        <dbReference type="ChEBI" id="CHEBI:15378"/>
        <dbReference type="ChEBI" id="CHEBI:30823"/>
        <dbReference type="ChEBI" id="CHEBI:73004"/>
        <dbReference type="ChEBI" id="CHEBI:73007"/>
    </reaction>
    <physiologicalReaction direction="left-to-right" evidence="34">
        <dbReference type="Rhea" id="RHEA:40912"/>
    </physiologicalReaction>
</comment>
<comment type="catalytic activity">
    <reaction evidence="38">
        <text>1-O-hexadecyl-2-(9Z)-octadecenoyl-sn-glycero-3-phosphocholine + H2O = 1-O-hexadecyl-sn-glycero-3-phosphocholine + (9Z)-octadecenoate + H(+)</text>
        <dbReference type="Rhea" id="RHEA:40915"/>
        <dbReference type="ChEBI" id="CHEBI:15377"/>
        <dbReference type="ChEBI" id="CHEBI:15378"/>
        <dbReference type="ChEBI" id="CHEBI:30823"/>
        <dbReference type="ChEBI" id="CHEBI:34112"/>
        <dbReference type="ChEBI" id="CHEBI:64496"/>
    </reaction>
    <physiologicalReaction direction="left-to-right" evidence="38">
        <dbReference type="Rhea" id="RHEA:40916"/>
    </physiologicalReaction>
</comment>
<sequence>MKIPFCVIYPLVIVFTSAKPQRTFLENFIFKGRIARVLLDQFADGSRAHYLRNPSQHLKRNQPLINDSTPFYCETDGFRSSTRPESVHRLQPGDIDVIGAMGDSLTAGFGALSHTPLDLFRDYRGVSFPIGGEKTWRQYLTLPNILKLYNPNLVGFALRESNTFEEASQFDVAEDSALSSDLPYMTKTLLRRISSDSRVNIKEDWKMIVIFMGANNFCQFCFEGSIKNVIEQHRKDLLTALRMLRENLPRTFVTLINAPYVNLLGSFQNLPASCYISQRISCPCVVGEAFKARRDEVPELIRRWHLLEEEIANYEEFQTNDFVVVTQPLLQDPMIPRNSNGEADFTYFAADCFHFSQKGHALLANALWNDIMSPIGEKQKTIFS</sequence>
<comment type="catalytic activity">
    <reaction evidence="41">
        <text>1,3-di-(9Z-octadecenoyl)-glycerol + H2O = 1-(9Z-octadecenoyl)-glycerol + (9Z)-octadecenoate + H(+)</text>
        <dbReference type="Rhea" id="RHEA:39939"/>
        <dbReference type="ChEBI" id="CHEBI:15377"/>
        <dbReference type="ChEBI" id="CHEBI:15378"/>
        <dbReference type="ChEBI" id="CHEBI:30823"/>
        <dbReference type="ChEBI" id="CHEBI:75342"/>
        <dbReference type="ChEBI" id="CHEBI:75735"/>
    </reaction>
    <physiologicalReaction direction="left-to-right" evidence="41">
        <dbReference type="Rhea" id="RHEA:39940"/>
    </physiologicalReaction>
</comment>
<dbReference type="Proteomes" id="UP000051574">
    <property type="component" value="Unassembled WGS sequence"/>
</dbReference>
<evidence type="ECO:0000256" key="6">
    <source>
        <dbReference type="ARBA" id="ARBA00022729"/>
    </source>
</evidence>
<evidence type="ECO:0000256" key="16">
    <source>
        <dbReference type="ARBA" id="ARBA00029723"/>
    </source>
</evidence>
<comment type="catalytic activity">
    <reaction evidence="13">
        <text>a triacylglycerol + H2O = a diacylglycerol + a fatty acid + H(+)</text>
        <dbReference type="Rhea" id="RHEA:12044"/>
        <dbReference type="ChEBI" id="CHEBI:15377"/>
        <dbReference type="ChEBI" id="CHEBI:15378"/>
        <dbReference type="ChEBI" id="CHEBI:17855"/>
        <dbReference type="ChEBI" id="CHEBI:18035"/>
        <dbReference type="ChEBI" id="CHEBI:28868"/>
        <dbReference type="EC" id="3.1.1.3"/>
    </reaction>
    <physiologicalReaction direction="left-to-right" evidence="13">
        <dbReference type="Rhea" id="RHEA:12045"/>
    </physiologicalReaction>
</comment>
<evidence type="ECO:0000256" key="36">
    <source>
        <dbReference type="ARBA" id="ARBA00048699"/>
    </source>
</evidence>
<dbReference type="GO" id="GO:0004623">
    <property type="term" value="F:phospholipase A2 activity"/>
    <property type="evidence" value="ECO:0007669"/>
    <property type="project" value="UniProtKB-EC"/>
</dbReference>
<name>A0A0T6B4Y8_9SCAR</name>
<evidence type="ECO:0000256" key="20">
    <source>
        <dbReference type="ARBA" id="ARBA00045916"/>
    </source>
</evidence>
<dbReference type="OrthoDB" id="10265800at2759"/>
<evidence type="ECO:0000256" key="7">
    <source>
        <dbReference type="ARBA" id="ARBA00022737"/>
    </source>
</evidence>
<evidence type="ECO:0000256" key="26">
    <source>
        <dbReference type="ARBA" id="ARBA00048015"/>
    </source>
</evidence>
<comment type="function">
    <text evidence="20">Calcium-independent membrane-associated phospholipase that catalyzes complete diacylation of phospholipids by hydrolyzing both sn-1 and sn-2 fatty acyl chains attached to the glycerol backbone (phospholipase B activity). Has dual phospholipase and lysophospholipase activities toward diacylphospholipids. Preferentially cleaves sn-2 ester bonds over sn-1 bonds. Acts as a lipase toward glycerolipid substrates. Hydrolyzes fatty acyl chains of diacylglycerols with preference for the sn-2 position and of triacylglycerols with not positional selectivity. May also hydrolyze long chain retinyl esters such as retinyl palmitate. May contribute to digestion of dietary phospholipids, glycerolipids and retinoids, facilitating lipid absorption at the brush border.</text>
</comment>
<keyword evidence="11" id="KW-0472">Membrane</keyword>
<organism evidence="43 44">
    <name type="scientific">Oryctes borbonicus</name>
    <dbReference type="NCBI Taxonomy" id="1629725"/>
    <lineage>
        <taxon>Eukaryota</taxon>
        <taxon>Metazoa</taxon>
        <taxon>Ecdysozoa</taxon>
        <taxon>Arthropoda</taxon>
        <taxon>Hexapoda</taxon>
        <taxon>Insecta</taxon>
        <taxon>Pterygota</taxon>
        <taxon>Neoptera</taxon>
        <taxon>Endopterygota</taxon>
        <taxon>Coleoptera</taxon>
        <taxon>Polyphaga</taxon>
        <taxon>Scarabaeiformia</taxon>
        <taxon>Scarabaeidae</taxon>
        <taxon>Dynastinae</taxon>
        <taxon>Oryctes</taxon>
    </lineage>
</organism>
<keyword evidence="10" id="KW-0443">Lipid metabolism</keyword>
<evidence type="ECO:0000256" key="21">
    <source>
        <dbReference type="ARBA" id="ARBA00047324"/>
    </source>
</evidence>
<evidence type="ECO:0000256" key="10">
    <source>
        <dbReference type="ARBA" id="ARBA00023098"/>
    </source>
</evidence>
<evidence type="ECO:0000256" key="24">
    <source>
        <dbReference type="ARBA" id="ARBA00047459"/>
    </source>
</evidence>
<evidence type="ECO:0000256" key="32">
    <source>
        <dbReference type="ARBA" id="ARBA00048386"/>
    </source>
</evidence>
<evidence type="ECO:0000256" key="18">
    <source>
        <dbReference type="ARBA" id="ARBA00031485"/>
    </source>
</evidence>
<evidence type="ECO:0000256" key="9">
    <source>
        <dbReference type="ARBA" id="ARBA00022989"/>
    </source>
</evidence>
<comment type="catalytic activity">
    <reaction evidence="37">
        <text>1,3-dihexadecanoyl-2-(9Z-octadecenoyl)glycerol + H2O = 1,3-dihexadecanoylglycerol + (9Z)-octadecenoate + H(+)</text>
        <dbReference type="Rhea" id="RHEA:40983"/>
        <dbReference type="ChEBI" id="CHEBI:15377"/>
        <dbReference type="ChEBI" id="CHEBI:15378"/>
        <dbReference type="ChEBI" id="CHEBI:30823"/>
        <dbReference type="ChEBI" id="CHEBI:75688"/>
        <dbReference type="ChEBI" id="CHEBI:77619"/>
    </reaction>
    <physiologicalReaction direction="left-to-right" evidence="37">
        <dbReference type="Rhea" id="RHEA:40984"/>
    </physiologicalReaction>
</comment>
<keyword evidence="8" id="KW-0378">Hydrolase</keyword>
<evidence type="ECO:0000256" key="31">
    <source>
        <dbReference type="ARBA" id="ARBA00048374"/>
    </source>
</evidence>
<evidence type="ECO:0000256" key="11">
    <source>
        <dbReference type="ARBA" id="ARBA00023136"/>
    </source>
</evidence>
<comment type="catalytic activity">
    <reaction evidence="27">
        <text>a 1-O-alkyl-2-acyl-sn-glycero-3-phosphocholine + H2O = a 1-O-alkyl-sn-glycero-3-phosphocholine + a fatty acid + H(+)</text>
        <dbReference type="Rhea" id="RHEA:36231"/>
        <dbReference type="ChEBI" id="CHEBI:15377"/>
        <dbReference type="ChEBI" id="CHEBI:15378"/>
        <dbReference type="ChEBI" id="CHEBI:28868"/>
        <dbReference type="ChEBI" id="CHEBI:30909"/>
        <dbReference type="ChEBI" id="CHEBI:36702"/>
        <dbReference type="EC" id="3.1.1.4"/>
    </reaction>
    <physiologicalReaction direction="left-to-right" evidence="27">
        <dbReference type="Rhea" id="RHEA:36232"/>
    </physiologicalReaction>
</comment>
<evidence type="ECO:0000256" key="2">
    <source>
        <dbReference type="ARBA" id="ARBA00009979"/>
    </source>
</evidence>
<evidence type="ECO:0000256" key="33">
    <source>
        <dbReference type="ARBA" id="ARBA00048454"/>
    </source>
</evidence>
<dbReference type="GO" id="GO:0016324">
    <property type="term" value="C:apical plasma membrane"/>
    <property type="evidence" value="ECO:0007669"/>
    <property type="project" value="UniProtKB-SubCell"/>
</dbReference>
<evidence type="ECO:0000256" key="29">
    <source>
        <dbReference type="ARBA" id="ARBA00048227"/>
    </source>
</evidence>
<comment type="caution">
    <text evidence="43">The sequence shown here is derived from an EMBL/GenBank/DDBJ whole genome shotgun (WGS) entry which is preliminary data.</text>
</comment>
<dbReference type="Gene3D" id="3.40.50.1110">
    <property type="entry name" value="SGNH hydrolase"/>
    <property type="match status" value="1"/>
</dbReference>
<keyword evidence="5" id="KW-0812">Transmembrane</keyword>
<dbReference type="AlphaFoldDB" id="A0A0T6B4Y8"/>
<dbReference type="GO" id="GO:0006644">
    <property type="term" value="P:phospholipid metabolic process"/>
    <property type="evidence" value="ECO:0007669"/>
    <property type="project" value="TreeGrafter"/>
</dbReference>
<evidence type="ECO:0000256" key="5">
    <source>
        <dbReference type="ARBA" id="ARBA00022692"/>
    </source>
</evidence>
<evidence type="ECO:0000256" key="39">
    <source>
        <dbReference type="ARBA" id="ARBA00048939"/>
    </source>
</evidence>
<evidence type="ECO:0000256" key="23">
    <source>
        <dbReference type="ARBA" id="ARBA00047438"/>
    </source>
</evidence>